<dbReference type="InterPro" id="IPR023834">
    <property type="entry name" value="T7SS_pept_S8A_mycosin"/>
</dbReference>
<dbReference type="NCBIfam" id="TIGR03921">
    <property type="entry name" value="T7SS_mycosin"/>
    <property type="match status" value="1"/>
</dbReference>
<comment type="similarity">
    <text evidence="2 10">Belongs to the peptidase S8 family.</text>
</comment>
<keyword evidence="9 11" id="KW-0472">Membrane</keyword>
<proteinExistence type="inferred from homology"/>
<evidence type="ECO:0000256" key="1">
    <source>
        <dbReference type="ARBA" id="ARBA00004162"/>
    </source>
</evidence>
<evidence type="ECO:0000256" key="10">
    <source>
        <dbReference type="PROSITE-ProRule" id="PRU01240"/>
    </source>
</evidence>
<dbReference type="GO" id="GO:0004252">
    <property type="term" value="F:serine-type endopeptidase activity"/>
    <property type="evidence" value="ECO:0007669"/>
    <property type="project" value="UniProtKB-UniRule"/>
</dbReference>
<dbReference type="Proteomes" id="UP000265765">
    <property type="component" value="Chromosome"/>
</dbReference>
<dbReference type="InterPro" id="IPR000209">
    <property type="entry name" value="Peptidase_S8/S53_dom"/>
</dbReference>
<organism evidence="14 15">
    <name type="scientific">Streptomyces griseorubiginosus</name>
    <dbReference type="NCBI Taxonomy" id="67304"/>
    <lineage>
        <taxon>Bacteria</taxon>
        <taxon>Bacillati</taxon>
        <taxon>Actinomycetota</taxon>
        <taxon>Actinomycetes</taxon>
        <taxon>Kitasatosporales</taxon>
        <taxon>Streptomycetaceae</taxon>
        <taxon>Streptomyces</taxon>
    </lineage>
</organism>
<dbReference type="PROSITE" id="PS51892">
    <property type="entry name" value="SUBTILASE"/>
    <property type="match status" value="1"/>
</dbReference>
<dbReference type="PANTHER" id="PTHR43806:SF11">
    <property type="entry name" value="CEREVISIN-RELATED"/>
    <property type="match status" value="1"/>
</dbReference>
<evidence type="ECO:0000256" key="11">
    <source>
        <dbReference type="SAM" id="Phobius"/>
    </source>
</evidence>
<keyword evidence="3" id="KW-1003">Cell membrane</keyword>
<keyword evidence="8 11" id="KW-1133">Transmembrane helix</keyword>
<dbReference type="InterPro" id="IPR050131">
    <property type="entry name" value="Peptidase_S8_subtilisin-like"/>
</dbReference>
<feature type="active site" description="Charge relay system" evidence="10">
    <location>
        <position position="278"/>
    </location>
</feature>
<dbReference type="InterPro" id="IPR023827">
    <property type="entry name" value="Peptidase_S8_Asp-AS"/>
</dbReference>
<evidence type="ECO:0000256" key="12">
    <source>
        <dbReference type="SAM" id="SignalP"/>
    </source>
</evidence>
<evidence type="ECO:0000256" key="9">
    <source>
        <dbReference type="ARBA" id="ARBA00023136"/>
    </source>
</evidence>
<name>A0AAI8L447_9ACTN</name>
<feature type="active site" description="Charge relay system" evidence="10">
    <location>
        <position position="72"/>
    </location>
</feature>
<evidence type="ECO:0000313" key="15">
    <source>
        <dbReference type="Proteomes" id="UP000265765"/>
    </source>
</evidence>
<feature type="signal peptide" evidence="12">
    <location>
        <begin position="1"/>
        <end position="39"/>
    </location>
</feature>
<sequence length="401" mass="41550">MSVTTRRAGLLGVTTRRAGLLSVLLAASVALVPPTAAHADGIRAKQWALDAMHTQQAWQTTKGAGVTVAVLDTGVENDHPDLVGNVLTGKDMIGFGAVRGQRPWARHGTAMAGIIAGHGHGVGNDDGVMGIAPEAKILPVRVILEDDDPARAKARNTRGNALAEGIRWAADHGANVINLSLGDDSASAHPEAGEDDAVQYALRKGAVVVASAGNGGEKGDHISYPAAYPGVIAATAVDKFGTRASFSTRRWYATVAAPGDDVVIADPDHKYYEGWGTSAASAFVSGAVALIKAAHPDLTPAQIKRLLEETARNAPAGGRDDSRGFGFVDPAAALKAAARLRPYDLQPAAYGEKYFGSGPDTATSQDDTASWAAPLAGGVGVGLLVVAVVLWRGRRRSHEDF</sequence>
<keyword evidence="4 10" id="KW-0645">Protease</keyword>
<dbReference type="KEGG" id="sge:DWG14_06875"/>
<dbReference type="GO" id="GO:0006508">
    <property type="term" value="P:proteolysis"/>
    <property type="evidence" value="ECO:0007669"/>
    <property type="project" value="UniProtKB-KW"/>
</dbReference>
<dbReference type="EC" id="3.4.21.-" evidence="14"/>
<keyword evidence="6 10" id="KW-0378">Hydrolase</keyword>
<feature type="active site" description="Charge relay system" evidence="10">
    <location>
        <position position="107"/>
    </location>
</feature>
<feature type="transmembrane region" description="Helical" evidence="11">
    <location>
        <begin position="371"/>
        <end position="391"/>
    </location>
</feature>
<evidence type="ECO:0000256" key="2">
    <source>
        <dbReference type="ARBA" id="ARBA00011073"/>
    </source>
</evidence>
<dbReference type="SUPFAM" id="SSF52743">
    <property type="entry name" value="Subtilisin-like"/>
    <property type="match status" value="1"/>
</dbReference>
<comment type="subcellular location">
    <subcellularLocation>
        <location evidence="1">Cell membrane</location>
        <topology evidence="1">Single-pass membrane protein</topology>
    </subcellularLocation>
</comment>
<dbReference type="InterPro" id="IPR015500">
    <property type="entry name" value="Peptidase_S8_subtilisin-rel"/>
</dbReference>
<gene>
    <name evidence="14" type="primary">fls_2</name>
    <name evidence="14" type="ORF">DWG14_06875</name>
</gene>
<evidence type="ECO:0000313" key="14">
    <source>
        <dbReference type="EMBL" id="AYC42579.1"/>
    </source>
</evidence>
<accession>A0AAI8L447</accession>
<protein>
    <submittedName>
        <fullName evidence="14">Fervidolysin</fullName>
        <ecNumber evidence="14">3.4.21.-</ecNumber>
    </submittedName>
</protein>
<evidence type="ECO:0000256" key="5">
    <source>
        <dbReference type="ARBA" id="ARBA00022692"/>
    </source>
</evidence>
<keyword evidence="12" id="KW-0732">Signal</keyword>
<evidence type="ECO:0000256" key="4">
    <source>
        <dbReference type="ARBA" id="ARBA00022670"/>
    </source>
</evidence>
<dbReference type="EMBL" id="CP032427">
    <property type="protein sequence ID" value="AYC42579.1"/>
    <property type="molecule type" value="Genomic_DNA"/>
</dbReference>
<dbReference type="Gene3D" id="3.40.50.200">
    <property type="entry name" value="Peptidase S8/S53 domain"/>
    <property type="match status" value="1"/>
</dbReference>
<evidence type="ECO:0000259" key="13">
    <source>
        <dbReference type="Pfam" id="PF00082"/>
    </source>
</evidence>
<dbReference type="PANTHER" id="PTHR43806">
    <property type="entry name" value="PEPTIDASE S8"/>
    <property type="match status" value="1"/>
</dbReference>
<dbReference type="PROSITE" id="PS00136">
    <property type="entry name" value="SUBTILASE_ASP"/>
    <property type="match status" value="1"/>
</dbReference>
<dbReference type="AlphaFoldDB" id="A0AAI8L447"/>
<feature type="domain" description="Peptidase S8/S53" evidence="13">
    <location>
        <begin position="63"/>
        <end position="326"/>
    </location>
</feature>
<dbReference type="GeneID" id="91285682"/>
<dbReference type="Pfam" id="PF00082">
    <property type="entry name" value="Peptidase_S8"/>
    <property type="match status" value="1"/>
</dbReference>
<dbReference type="InterPro" id="IPR036852">
    <property type="entry name" value="Peptidase_S8/S53_dom_sf"/>
</dbReference>
<dbReference type="GO" id="GO:0005886">
    <property type="term" value="C:plasma membrane"/>
    <property type="evidence" value="ECO:0007669"/>
    <property type="project" value="UniProtKB-SubCell"/>
</dbReference>
<feature type="chain" id="PRO_5042558309" evidence="12">
    <location>
        <begin position="40"/>
        <end position="401"/>
    </location>
</feature>
<keyword evidence="7 10" id="KW-0720">Serine protease</keyword>
<keyword evidence="5 11" id="KW-0812">Transmembrane</keyword>
<evidence type="ECO:0000256" key="7">
    <source>
        <dbReference type="ARBA" id="ARBA00022825"/>
    </source>
</evidence>
<dbReference type="RefSeq" id="WP_062028394.1">
    <property type="nucleotide sequence ID" value="NZ_CP032427.1"/>
</dbReference>
<evidence type="ECO:0000256" key="8">
    <source>
        <dbReference type="ARBA" id="ARBA00022989"/>
    </source>
</evidence>
<evidence type="ECO:0000256" key="3">
    <source>
        <dbReference type="ARBA" id="ARBA00022475"/>
    </source>
</evidence>
<evidence type="ECO:0000256" key="6">
    <source>
        <dbReference type="ARBA" id="ARBA00022801"/>
    </source>
</evidence>
<dbReference type="PRINTS" id="PR00723">
    <property type="entry name" value="SUBTILISIN"/>
</dbReference>
<reference evidence="14 15" key="1">
    <citation type="submission" date="2018-09" db="EMBL/GenBank/DDBJ databases">
        <title>Production of Trimethoprim by Streptomyces sp. 3E-1.</title>
        <authorList>
            <person name="Kang H.J."/>
            <person name="Kim S.B."/>
        </authorList>
    </citation>
    <scope>NUCLEOTIDE SEQUENCE [LARGE SCALE GENOMIC DNA]</scope>
    <source>
        <strain evidence="14 15">3E-1</strain>
    </source>
</reference>